<proteinExistence type="predicted"/>
<accession>A0A151INH1</accession>
<name>A0A151INH1_9HYME</name>
<organism evidence="1 2">
    <name type="scientific">Cyphomyrmex costatus</name>
    <dbReference type="NCBI Taxonomy" id="456900"/>
    <lineage>
        <taxon>Eukaryota</taxon>
        <taxon>Metazoa</taxon>
        <taxon>Ecdysozoa</taxon>
        <taxon>Arthropoda</taxon>
        <taxon>Hexapoda</taxon>
        <taxon>Insecta</taxon>
        <taxon>Pterygota</taxon>
        <taxon>Neoptera</taxon>
        <taxon>Endopterygota</taxon>
        <taxon>Hymenoptera</taxon>
        <taxon>Apocrita</taxon>
        <taxon>Aculeata</taxon>
        <taxon>Formicoidea</taxon>
        <taxon>Formicidae</taxon>
        <taxon>Myrmicinae</taxon>
        <taxon>Cyphomyrmex</taxon>
    </lineage>
</organism>
<gene>
    <name evidence="1" type="ORF">ALC62_01996</name>
</gene>
<dbReference type="Proteomes" id="UP000078542">
    <property type="component" value="Unassembled WGS sequence"/>
</dbReference>
<sequence length="121" mass="12806">KTPPENINDLRQKIVQECRAIPANTFSGTTVLITTATTLAELRMSIRWLSSKSACTWSTKGVTTGWTISLAWSSPVAANAKIATAIATPETDVTCISSTKSTTAATWSVVLISSGTCATPW</sequence>
<keyword evidence="2" id="KW-1185">Reference proteome</keyword>
<reference evidence="1 2" key="1">
    <citation type="submission" date="2016-03" db="EMBL/GenBank/DDBJ databases">
        <title>Cyphomyrmex costatus WGS genome.</title>
        <authorList>
            <person name="Nygaard S."/>
            <person name="Hu H."/>
            <person name="Boomsma J."/>
            <person name="Zhang G."/>
        </authorList>
    </citation>
    <scope>NUCLEOTIDE SEQUENCE [LARGE SCALE GENOMIC DNA]</scope>
    <source>
        <strain evidence="1">MS0001</strain>
        <tissue evidence="1">Whole body</tissue>
    </source>
</reference>
<evidence type="ECO:0000313" key="1">
    <source>
        <dbReference type="EMBL" id="KYN07020.1"/>
    </source>
</evidence>
<dbReference type="AlphaFoldDB" id="A0A151INH1"/>
<dbReference type="EMBL" id="KQ976932">
    <property type="protein sequence ID" value="KYN07020.1"/>
    <property type="molecule type" value="Genomic_DNA"/>
</dbReference>
<protein>
    <submittedName>
        <fullName evidence="1">Uncharacterized protein</fullName>
    </submittedName>
</protein>
<evidence type="ECO:0000313" key="2">
    <source>
        <dbReference type="Proteomes" id="UP000078542"/>
    </source>
</evidence>
<feature type="non-terminal residue" evidence="1">
    <location>
        <position position="1"/>
    </location>
</feature>